<organism evidence="1 2">
    <name type="scientific">candidate division WWE3 bacterium GW2011_GWA1_41_8</name>
    <dbReference type="NCBI Taxonomy" id="1619103"/>
    <lineage>
        <taxon>Bacteria</taxon>
        <taxon>Katanobacteria</taxon>
    </lineage>
</organism>
<name>A0A0G0ZH45_UNCKA</name>
<dbReference type="Proteomes" id="UP000034920">
    <property type="component" value="Unassembled WGS sequence"/>
</dbReference>
<dbReference type="AlphaFoldDB" id="A0A0G0ZH45"/>
<dbReference type="EMBL" id="LCCA01000030">
    <property type="protein sequence ID" value="KKS21361.1"/>
    <property type="molecule type" value="Genomic_DNA"/>
</dbReference>
<gene>
    <name evidence="1" type="ORF">UU80_C0030G0013</name>
</gene>
<comment type="caution">
    <text evidence="1">The sequence shown here is derived from an EMBL/GenBank/DDBJ whole genome shotgun (WGS) entry which is preliminary data.</text>
</comment>
<evidence type="ECO:0000313" key="1">
    <source>
        <dbReference type="EMBL" id="KKS21361.1"/>
    </source>
</evidence>
<accession>A0A0G0ZH45</accession>
<evidence type="ECO:0000313" key="2">
    <source>
        <dbReference type="Proteomes" id="UP000034920"/>
    </source>
</evidence>
<protein>
    <submittedName>
        <fullName evidence="1">Uncharacterized protein</fullName>
    </submittedName>
</protein>
<feature type="non-terminal residue" evidence="1">
    <location>
        <position position="1"/>
    </location>
</feature>
<proteinExistence type="predicted"/>
<reference evidence="1 2" key="1">
    <citation type="journal article" date="2015" name="Nature">
        <title>rRNA introns, odd ribosomes, and small enigmatic genomes across a large radiation of phyla.</title>
        <authorList>
            <person name="Brown C.T."/>
            <person name="Hug L.A."/>
            <person name="Thomas B.C."/>
            <person name="Sharon I."/>
            <person name="Castelle C.J."/>
            <person name="Singh A."/>
            <person name="Wilkins M.J."/>
            <person name="Williams K.H."/>
            <person name="Banfield J.F."/>
        </authorList>
    </citation>
    <scope>NUCLEOTIDE SEQUENCE [LARGE SCALE GENOMIC DNA]</scope>
</reference>
<sequence>NIKTGETVPLKGAVPYDQMKKAIDSMLQ</sequence>